<feature type="transmembrane region" description="Helical" evidence="1">
    <location>
        <begin position="140"/>
        <end position="159"/>
    </location>
</feature>
<evidence type="ECO:0000313" key="2">
    <source>
        <dbReference type="EMBL" id="MBY75411.1"/>
    </source>
</evidence>
<reference evidence="2" key="1">
    <citation type="submission" date="2018-04" db="EMBL/GenBank/DDBJ databases">
        <title>Transcriptome assembly of Sipha flava.</title>
        <authorList>
            <person name="Scully E.D."/>
            <person name="Geib S.M."/>
            <person name="Palmer N.A."/>
            <person name="Koch K."/>
            <person name="Bradshaw J."/>
            <person name="Heng-Moss T."/>
            <person name="Sarath G."/>
        </authorList>
    </citation>
    <scope>NUCLEOTIDE SEQUENCE</scope>
</reference>
<keyword evidence="1" id="KW-1133">Transmembrane helix</keyword>
<name>A0A2S2QCP5_9HEMI</name>
<gene>
    <name evidence="2" type="ORF">g.22836</name>
</gene>
<accession>A0A2S2QCP5</accession>
<feature type="transmembrane region" description="Helical" evidence="1">
    <location>
        <begin position="218"/>
        <end position="240"/>
    </location>
</feature>
<dbReference type="AlphaFoldDB" id="A0A2S2QCP5"/>
<feature type="transmembrane region" description="Helical" evidence="1">
    <location>
        <begin position="246"/>
        <end position="264"/>
    </location>
</feature>
<dbReference type="EMBL" id="GGMS01006208">
    <property type="protein sequence ID" value="MBY75411.1"/>
    <property type="molecule type" value="Transcribed_RNA"/>
</dbReference>
<evidence type="ECO:0000256" key="1">
    <source>
        <dbReference type="SAM" id="Phobius"/>
    </source>
</evidence>
<protein>
    <submittedName>
        <fullName evidence="2">Uncharacterized protein</fullName>
    </submittedName>
</protein>
<organism evidence="2">
    <name type="scientific">Sipha flava</name>
    <name type="common">yellow sugarcane aphid</name>
    <dbReference type="NCBI Taxonomy" id="143950"/>
    <lineage>
        <taxon>Eukaryota</taxon>
        <taxon>Metazoa</taxon>
        <taxon>Ecdysozoa</taxon>
        <taxon>Arthropoda</taxon>
        <taxon>Hexapoda</taxon>
        <taxon>Insecta</taxon>
        <taxon>Pterygota</taxon>
        <taxon>Neoptera</taxon>
        <taxon>Paraneoptera</taxon>
        <taxon>Hemiptera</taxon>
        <taxon>Sternorrhyncha</taxon>
        <taxon>Aphidomorpha</taxon>
        <taxon>Aphidoidea</taxon>
        <taxon>Aphididae</taxon>
        <taxon>Sipha</taxon>
    </lineage>
</organism>
<keyword evidence="1" id="KW-0812">Transmembrane</keyword>
<keyword evidence="1" id="KW-0472">Membrane</keyword>
<sequence>MKTNVRGLIIGTDGNAAADEVDDTARSRGIRKTGKQLLADKKKKARRPLNTLYPAAAAATNNNHLLFVHGSGGQSIMNAAAAAAASVVYANELRRARVGPVGVVGEADCGRSSLIGAAATAFSVSRLLYYTHATNARGRVLYTLTAYTCACVCALVLFLRSRSPAPRDEGRSWRAGRREGIICAPNGRGAVDDGGVVSLTTPRGRRRTSPLPHRRHIIITRVSLSLTLTHSLFLLVSSSFPSERFIFFHYYFFFFFNAFFFNTLRTQCVAPPTHFRFIAAVINATAPTLCGCCCSTSSRRRQ</sequence>
<proteinExistence type="predicted"/>